<dbReference type="EnsemblBacteria" id="ABA81654">
    <property type="protein sequence ID" value="ABA81654"/>
    <property type="gene ID" value="RSP_4204"/>
</dbReference>
<dbReference type="OrthoDB" id="9807812at2"/>
<protein>
    <recommendedName>
        <fullName evidence="3">Rhodanese domain-containing protein</fullName>
    </recommendedName>
</protein>
<reference evidence="2" key="1">
    <citation type="submission" date="2005-09" db="EMBL/GenBank/DDBJ databases">
        <title>Complete sequence of plasmid D of Rhodobacter sphaeroides 2.4.1.</title>
        <authorList>
            <person name="Copeland A."/>
            <person name="Lucas S."/>
            <person name="Lapidus A."/>
            <person name="Barry K."/>
            <person name="Detter J.C."/>
            <person name="Glavina T."/>
            <person name="Hammon N."/>
            <person name="Israni S."/>
            <person name="Pitluck S."/>
            <person name="Richardson P."/>
            <person name="Mackenzie C."/>
            <person name="Choudhary M."/>
            <person name="Larimer F."/>
            <person name="Hauser L.J."/>
            <person name="Land M."/>
            <person name="Donohue T.J."/>
            <person name="Kaplan S."/>
        </authorList>
    </citation>
    <scope>NUCLEOTIDE SEQUENCE [LARGE SCALE GENOMIC DNA]</scope>
    <source>
        <strain evidence="2">ATCC 17023 / DSM 158 / JCM 6121 / CCUG 31486 / LMG 2827 / NBRC 12203 / NCIMB 8253 / ATH 2.4.1.</strain>
        <plasmid evidence="2">pRS241d</plasmid>
    </source>
</reference>
<accession>Q3IUY0</accession>
<dbReference type="InterPro" id="IPR036873">
    <property type="entry name" value="Rhodanese-like_dom_sf"/>
</dbReference>
<evidence type="ECO:0008006" key="3">
    <source>
        <dbReference type="Google" id="ProtNLM"/>
    </source>
</evidence>
<proteinExistence type="predicted"/>
<dbReference type="AlphaFoldDB" id="Q3IUY0"/>
<dbReference type="Gene3D" id="3.40.250.10">
    <property type="entry name" value="Rhodanese-like domain"/>
    <property type="match status" value="1"/>
</dbReference>
<evidence type="ECO:0000313" key="2">
    <source>
        <dbReference type="Proteomes" id="UP000002703"/>
    </source>
</evidence>
<keyword evidence="2" id="KW-1185">Reference proteome</keyword>
<sequence length="105" mass="11839">MTARELPEARQLCPTSTRKALASGALLVDVREADEQAAVGFAEAEVLSIPLSQFEARCAEVLREREVVVAWRFRVDHDDLRNVRLPKACDHRVGQLADPKYWLPL</sequence>
<dbReference type="Proteomes" id="UP000002703">
    <property type="component" value="Plasmid D"/>
</dbReference>
<dbReference type="PATRIC" id="fig|272943.9.peg.249"/>
<organism evidence="1 2">
    <name type="scientific">Cereibacter sphaeroides (strain ATCC 17023 / DSM 158 / JCM 6121 / CCUG 31486 / LMG 2827 / NBRC 12203 / NCIMB 8253 / ATH 2.4.1.)</name>
    <name type="common">Rhodobacter sphaeroides</name>
    <dbReference type="NCBI Taxonomy" id="272943"/>
    <lineage>
        <taxon>Bacteria</taxon>
        <taxon>Pseudomonadati</taxon>
        <taxon>Pseudomonadota</taxon>
        <taxon>Alphaproteobacteria</taxon>
        <taxon>Rhodobacterales</taxon>
        <taxon>Paracoccaceae</taxon>
        <taxon>Cereibacter</taxon>
    </lineage>
</organism>
<keyword evidence="1" id="KW-0614">Plasmid</keyword>
<dbReference type="SUPFAM" id="SSF52821">
    <property type="entry name" value="Rhodanese/Cell cycle control phosphatase"/>
    <property type="match status" value="1"/>
</dbReference>
<gene>
    <name evidence="1" type="ORF">RSP_4204</name>
</gene>
<name>Q3IUY0_CERS4</name>
<dbReference type="RefSeq" id="WP_011331461.1">
    <property type="nucleotide sequence ID" value="NC_007490.2"/>
</dbReference>
<dbReference type="KEGG" id="rsp:RSP_4204"/>
<geneLocation type="plasmid" evidence="2">
    <name>pRS241d</name>
</geneLocation>
<dbReference type="EMBL" id="CP000147">
    <property type="protein sequence ID" value="ABA81654.1"/>
    <property type="molecule type" value="Genomic_DNA"/>
</dbReference>
<evidence type="ECO:0000313" key="1">
    <source>
        <dbReference type="EMBL" id="ABA81654.1"/>
    </source>
</evidence>
<dbReference type="GeneID" id="3711897"/>